<dbReference type="FunFam" id="3.30.160.60:FF:002343">
    <property type="entry name" value="Zinc finger protein 33A"/>
    <property type="match status" value="1"/>
</dbReference>
<proteinExistence type="predicted"/>
<keyword evidence="1" id="KW-0479">Metal-binding</keyword>
<dbReference type="PROSITE" id="PS50157">
    <property type="entry name" value="ZINC_FINGER_C2H2_2"/>
    <property type="match status" value="2"/>
</dbReference>
<dbReference type="InterPro" id="IPR013087">
    <property type="entry name" value="Znf_C2H2_type"/>
</dbReference>
<dbReference type="InterPro" id="IPR007219">
    <property type="entry name" value="XnlR_reg_dom"/>
</dbReference>
<dbReference type="InterPro" id="IPR001138">
    <property type="entry name" value="Zn2Cys6_DnaBD"/>
</dbReference>
<dbReference type="GO" id="GO:0000981">
    <property type="term" value="F:DNA-binding transcription factor activity, RNA polymerase II-specific"/>
    <property type="evidence" value="ECO:0007669"/>
    <property type="project" value="InterPro"/>
</dbReference>
<feature type="domain" description="C2H2-type" evidence="10">
    <location>
        <begin position="11"/>
        <end position="38"/>
    </location>
</feature>
<evidence type="ECO:0000259" key="9">
    <source>
        <dbReference type="PROSITE" id="PS50048"/>
    </source>
</evidence>
<dbReference type="PANTHER" id="PTHR47660">
    <property type="entry name" value="TRANSCRIPTION FACTOR WITH C2H2 AND ZN(2)-CYS(6) DNA BINDING DOMAIN (EUROFUNG)-RELATED-RELATED"/>
    <property type="match status" value="1"/>
</dbReference>
<sequence length="959" mass="106707">MTDSQDADSAIKCHICQSVFARQEHLTRHIRRHTHEKPYKCLECGKCFSRLDVLHRHTSSHVQDALEPRDTSARACKECATSRVRCAKGMPCKRCHNKGLTCTYPAARKRKAPLSDQGDASNRHTTVMNDTSPTAQMDRGETHHVGMIDDNTDGLHTISHRPAIQTPDVNKMSDELQRDIASSSCAIDNLTSFAQEPAFGGEVLGMSTVNWLSPQYQNILNWDSQLVSMSYGGEPADMEFYFPFNAITPAQGSLQPDISGDTQPLDLATLFSPQTLRSSLVEEDQTVASPGTNSPRSLSPQLTEGRLYVDGNAARAPFRGLLSHRGAITSAISSKGGTFEYTLSQFGAVIGPNPEGSDAPLGEVVSDYAYQNMLQKISSDTQTRSLGSNWTEIPPLVEIRGFVRQYFENFHPTYPFLRRSPSLFDQPDSWVLLLAVSAVGAGYSRQSSAITSKGKMLQLLKDHAIFRIQGPVYGGELWMPTGLEPTTDGHDLLNLQAGILALVCLAHSGDSNMVKWAIENRHYFVQQYKAEPLLPECESRNNPVAQGSRWMITESQSRSRMMLWLVDSVFVLEFNCSPLLQLSDATFPLPCSNKMWDHANVEKICEEERHEDAMTLLEATEILFMEKRLPPKLGNFSHILLIYAIIRRTKEVLHQNQTHLSNWTPNAKVQSRAAAQHISETWPPSLPIISKWRNSACDCLDILHWNANETATGAGGWEHPTILHLHLSRLLLLTPVKHMQYVAAASSPIATIRAQNDARYKEACGHLRQWAICDQFKARLSMVHAGAILWHVRRYSSDDFLEPFAIYLATLAIWAYSVSTQSIRGRQELDTAEASSGPTSSETNPGRQTQKDSDANAKSDEEPDPAFVHLDRPCDDEMVQIYVRLGHKISGYMLRVGDICSPAAPRKILKEGVRMLSRGSLSILSGVSGEKSEVTSTWGIGESYKQTLRYLIQATESQS</sequence>
<evidence type="ECO:0000256" key="3">
    <source>
        <dbReference type="ARBA" id="ARBA00022833"/>
    </source>
</evidence>
<dbReference type="AlphaFoldDB" id="A0A9P9DQK2"/>
<dbReference type="InterPro" id="IPR036864">
    <property type="entry name" value="Zn2-C6_fun-type_DNA-bd_sf"/>
</dbReference>
<name>A0A9P9DQK2_9HYPO</name>
<evidence type="ECO:0000313" key="12">
    <source>
        <dbReference type="Proteomes" id="UP000717696"/>
    </source>
</evidence>
<feature type="domain" description="Zn(2)-C6 fungal-type" evidence="9">
    <location>
        <begin position="75"/>
        <end position="104"/>
    </location>
</feature>
<dbReference type="SUPFAM" id="SSF57667">
    <property type="entry name" value="beta-beta-alpha zinc fingers"/>
    <property type="match status" value="1"/>
</dbReference>
<protein>
    <submittedName>
        <fullName evidence="11">Uncharacterized protein</fullName>
    </submittedName>
</protein>
<feature type="compositionally biased region" description="Polar residues" evidence="8">
    <location>
        <begin position="118"/>
        <end position="135"/>
    </location>
</feature>
<gene>
    <name evidence="11" type="ORF">B0J13DRAFT_154808</name>
</gene>
<evidence type="ECO:0000256" key="6">
    <source>
        <dbReference type="ARBA" id="ARBA00023242"/>
    </source>
</evidence>
<dbReference type="Gene3D" id="4.10.240.10">
    <property type="entry name" value="Zn(2)-C6 fungal-type DNA-binding domain"/>
    <property type="match status" value="1"/>
</dbReference>
<evidence type="ECO:0000256" key="2">
    <source>
        <dbReference type="ARBA" id="ARBA00022771"/>
    </source>
</evidence>
<evidence type="ECO:0000313" key="11">
    <source>
        <dbReference type="EMBL" id="KAH7123486.1"/>
    </source>
</evidence>
<keyword evidence="3" id="KW-0862">Zinc</keyword>
<dbReference type="Pfam" id="PF00096">
    <property type="entry name" value="zf-C2H2"/>
    <property type="match status" value="2"/>
</dbReference>
<dbReference type="CDD" id="cd00067">
    <property type="entry name" value="GAL4"/>
    <property type="match status" value="1"/>
</dbReference>
<dbReference type="Gene3D" id="3.30.160.60">
    <property type="entry name" value="Classic Zinc Finger"/>
    <property type="match status" value="2"/>
</dbReference>
<dbReference type="GO" id="GO:0008270">
    <property type="term" value="F:zinc ion binding"/>
    <property type="evidence" value="ECO:0007669"/>
    <property type="project" value="UniProtKB-KW"/>
</dbReference>
<dbReference type="PROSITE" id="PS00463">
    <property type="entry name" value="ZN2_CY6_FUNGAL_1"/>
    <property type="match status" value="1"/>
</dbReference>
<organism evidence="11 12">
    <name type="scientific">Dactylonectria estremocensis</name>
    <dbReference type="NCBI Taxonomy" id="1079267"/>
    <lineage>
        <taxon>Eukaryota</taxon>
        <taxon>Fungi</taxon>
        <taxon>Dikarya</taxon>
        <taxon>Ascomycota</taxon>
        <taxon>Pezizomycotina</taxon>
        <taxon>Sordariomycetes</taxon>
        <taxon>Hypocreomycetidae</taxon>
        <taxon>Hypocreales</taxon>
        <taxon>Nectriaceae</taxon>
        <taxon>Dactylonectria</taxon>
    </lineage>
</organism>
<feature type="compositionally biased region" description="Polar residues" evidence="8">
    <location>
        <begin position="833"/>
        <end position="848"/>
    </location>
</feature>
<accession>A0A9P9DQK2</accession>
<evidence type="ECO:0000256" key="1">
    <source>
        <dbReference type="ARBA" id="ARBA00022723"/>
    </source>
</evidence>
<keyword evidence="5" id="KW-0804">Transcription</keyword>
<feature type="domain" description="C2H2-type" evidence="10">
    <location>
        <begin position="39"/>
        <end position="66"/>
    </location>
</feature>
<dbReference type="CDD" id="cd12148">
    <property type="entry name" value="fungal_TF_MHR"/>
    <property type="match status" value="1"/>
</dbReference>
<dbReference type="GO" id="GO:0006351">
    <property type="term" value="P:DNA-templated transcription"/>
    <property type="evidence" value="ECO:0007669"/>
    <property type="project" value="InterPro"/>
</dbReference>
<reference evidence="11" key="1">
    <citation type="journal article" date="2021" name="Nat. Commun.">
        <title>Genetic determinants of endophytism in the Arabidopsis root mycobiome.</title>
        <authorList>
            <person name="Mesny F."/>
            <person name="Miyauchi S."/>
            <person name="Thiergart T."/>
            <person name="Pickel B."/>
            <person name="Atanasova L."/>
            <person name="Karlsson M."/>
            <person name="Huettel B."/>
            <person name="Barry K.W."/>
            <person name="Haridas S."/>
            <person name="Chen C."/>
            <person name="Bauer D."/>
            <person name="Andreopoulos W."/>
            <person name="Pangilinan J."/>
            <person name="LaButti K."/>
            <person name="Riley R."/>
            <person name="Lipzen A."/>
            <person name="Clum A."/>
            <person name="Drula E."/>
            <person name="Henrissat B."/>
            <person name="Kohler A."/>
            <person name="Grigoriev I.V."/>
            <person name="Martin F.M."/>
            <person name="Hacquard S."/>
        </authorList>
    </citation>
    <scope>NUCLEOTIDE SEQUENCE</scope>
    <source>
        <strain evidence="11">MPI-CAGE-AT-0021</strain>
    </source>
</reference>
<keyword evidence="12" id="KW-1185">Reference proteome</keyword>
<dbReference type="Pfam" id="PF04082">
    <property type="entry name" value="Fungal_trans"/>
    <property type="match status" value="1"/>
</dbReference>
<keyword evidence="2 7" id="KW-0863">Zinc-finger</keyword>
<dbReference type="SMART" id="SM00355">
    <property type="entry name" value="ZnF_C2H2"/>
    <property type="match status" value="2"/>
</dbReference>
<keyword evidence="6" id="KW-0539">Nucleus</keyword>
<dbReference type="EMBL" id="JAGMUU010000025">
    <property type="protein sequence ID" value="KAH7123486.1"/>
    <property type="molecule type" value="Genomic_DNA"/>
</dbReference>
<feature type="compositionally biased region" description="Polar residues" evidence="8">
    <location>
        <begin position="286"/>
        <end position="302"/>
    </location>
</feature>
<evidence type="ECO:0000256" key="4">
    <source>
        <dbReference type="ARBA" id="ARBA00023015"/>
    </source>
</evidence>
<dbReference type="OrthoDB" id="10018191at2759"/>
<evidence type="ECO:0000259" key="10">
    <source>
        <dbReference type="PROSITE" id="PS50157"/>
    </source>
</evidence>
<evidence type="ECO:0000256" key="5">
    <source>
        <dbReference type="ARBA" id="ARBA00023163"/>
    </source>
</evidence>
<feature type="compositionally biased region" description="Basic and acidic residues" evidence="8">
    <location>
        <begin position="849"/>
        <end position="860"/>
    </location>
</feature>
<feature type="region of interest" description="Disordered" evidence="8">
    <location>
        <begin position="282"/>
        <end position="302"/>
    </location>
</feature>
<dbReference type="SUPFAM" id="SSF57701">
    <property type="entry name" value="Zn2/Cys6 DNA-binding domain"/>
    <property type="match status" value="1"/>
</dbReference>
<dbReference type="PANTHER" id="PTHR47660:SF7">
    <property type="entry name" value="TRANSCRIPTION FACTOR WITH C2H2 AND ZN(2)-CYS(6) DNA BINDING DOMAIN (EUROFUNG)"/>
    <property type="match status" value="1"/>
</dbReference>
<dbReference type="GO" id="GO:0003677">
    <property type="term" value="F:DNA binding"/>
    <property type="evidence" value="ECO:0007669"/>
    <property type="project" value="InterPro"/>
</dbReference>
<comment type="caution">
    <text evidence="11">The sequence shown here is derived from an EMBL/GenBank/DDBJ whole genome shotgun (WGS) entry which is preliminary data.</text>
</comment>
<feature type="region of interest" description="Disordered" evidence="8">
    <location>
        <begin position="828"/>
        <end position="870"/>
    </location>
</feature>
<keyword evidence="4" id="KW-0805">Transcription regulation</keyword>
<dbReference type="Pfam" id="PF00172">
    <property type="entry name" value="Zn_clus"/>
    <property type="match status" value="1"/>
</dbReference>
<dbReference type="Proteomes" id="UP000717696">
    <property type="component" value="Unassembled WGS sequence"/>
</dbReference>
<evidence type="ECO:0000256" key="7">
    <source>
        <dbReference type="PROSITE-ProRule" id="PRU00042"/>
    </source>
</evidence>
<feature type="region of interest" description="Disordered" evidence="8">
    <location>
        <begin position="113"/>
        <end position="138"/>
    </location>
</feature>
<dbReference type="InterPro" id="IPR036236">
    <property type="entry name" value="Znf_C2H2_sf"/>
</dbReference>
<dbReference type="PROSITE" id="PS00028">
    <property type="entry name" value="ZINC_FINGER_C2H2_1"/>
    <property type="match status" value="2"/>
</dbReference>
<dbReference type="PROSITE" id="PS50048">
    <property type="entry name" value="ZN2_CY6_FUNGAL_2"/>
    <property type="match status" value="1"/>
</dbReference>
<evidence type="ECO:0000256" key="8">
    <source>
        <dbReference type="SAM" id="MobiDB-lite"/>
    </source>
</evidence>